<proteinExistence type="predicted"/>
<evidence type="ECO:0000313" key="3">
    <source>
        <dbReference type="Proteomes" id="UP000298061"/>
    </source>
</evidence>
<sequence>MQPDASLKDTLLVGDAPIMSSTIPVVVAVDDPKGKKRAREDEVGGEGGAGEPLKKRTANDSDGNSQIEEMEKVDEEQENDDKEEDDDEVDDADNKEEGEEEESEENDQGEDVKTQS</sequence>
<name>A0A4Y9ZJE5_9AGAM</name>
<dbReference type="Proteomes" id="UP000298061">
    <property type="component" value="Unassembled WGS sequence"/>
</dbReference>
<accession>A0A4Y9ZJE5</accession>
<comment type="caution">
    <text evidence="2">The sequence shown here is derived from an EMBL/GenBank/DDBJ whole genome shotgun (WGS) entry which is preliminary data.</text>
</comment>
<keyword evidence="3" id="KW-1185">Reference proteome</keyword>
<evidence type="ECO:0000313" key="2">
    <source>
        <dbReference type="EMBL" id="TFY73788.1"/>
    </source>
</evidence>
<feature type="compositionally biased region" description="Basic and acidic residues" evidence="1">
    <location>
        <begin position="30"/>
        <end position="42"/>
    </location>
</feature>
<reference evidence="2 3" key="1">
    <citation type="submission" date="2019-02" db="EMBL/GenBank/DDBJ databases">
        <title>Genome sequencing of the rare red list fungi Hericium alpestre (H. flagellum).</title>
        <authorList>
            <person name="Buettner E."/>
            <person name="Kellner H."/>
        </authorList>
    </citation>
    <scope>NUCLEOTIDE SEQUENCE [LARGE SCALE GENOMIC DNA]</scope>
    <source>
        <strain evidence="2 3">DSM 108284</strain>
    </source>
</reference>
<gene>
    <name evidence="2" type="ORF">EWM64_g10225</name>
</gene>
<feature type="compositionally biased region" description="Acidic residues" evidence="1">
    <location>
        <begin position="71"/>
        <end position="109"/>
    </location>
</feature>
<evidence type="ECO:0000256" key="1">
    <source>
        <dbReference type="SAM" id="MobiDB-lite"/>
    </source>
</evidence>
<organism evidence="2 3">
    <name type="scientific">Hericium alpestre</name>
    <dbReference type="NCBI Taxonomy" id="135208"/>
    <lineage>
        <taxon>Eukaryota</taxon>
        <taxon>Fungi</taxon>
        <taxon>Dikarya</taxon>
        <taxon>Basidiomycota</taxon>
        <taxon>Agaricomycotina</taxon>
        <taxon>Agaricomycetes</taxon>
        <taxon>Russulales</taxon>
        <taxon>Hericiaceae</taxon>
        <taxon>Hericium</taxon>
    </lineage>
</organism>
<dbReference type="EMBL" id="SFCI01002546">
    <property type="protein sequence ID" value="TFY73788.1"/>
    <property type="molecule type" value="Genomic_DNA"/>
</dbReference>
<dbReference type="AlphaFoldDB" id="A0A4Y9ZJE5"/>
<protein>
    <submittedName>
        <fullName evidence="2">Uncharacterized protein</fullName>
    </submittedName>
</protein>
<feature type="region of interest" description="Disordered" evidence="1">
    <location>
        <begin position="1"/>
        <end position="116"/>
    </location>
</feature>